<protein>
    <submittedName>
        <fullName evidence="1">DUF6771 family protein</fullName>
    </submittedName>
</protein>
<accession>A0ABU9Y102</accession>
<sequence length="74" mass="8034">MPRFDSEPAFLATARAVATARDAIAESPGWVRVGLTFGNERLREEALTTLAATVVERLENPPPPYDADQLPLAL</sequence>
<proteinExistence type="predicted"/>
<comment type="caution">
    <text evidence="1">The sequence shown here is derived from an EMBL/GenBank/DDBJ whole genome shotgun (WGS) entry which is preliminary data.</text>
</comment>
<gene>
    <name evidence="1" type="ORF">ABC974_07480</name>
</gene>
<dbReference type="Proteomes" id="UP001419910">
    <property type="component" value="Unassembled WGS sequence"/>
</dbReference>
<organism evidence="1 2">
    <name type="scientific">Sphingomonas oligophenolica</name>
    <dbReference type="NCBI Taxonomy" id="301154"/>
    <lineage>
        <taxon>Bacteria</taxon>
        <taxon>Pseudomonadati</taxon>
        <taxon>Pseudomonadota</taxon>
        <taxon>Alphaproteobacteria</taxon>
        <taxon>Sphingomonadales</taxon>
        <taxon>Sphingomonadaceae</taxon>
        <taxon>Sphingomonas</taxon>
    </lineage>
</organism>
<keyword evidence="2" id="KW-1185">Reference proteome</keyword>
<evidence type="ECO:0000313" key="2">
    <source>
        <dbReference type="Proteomes" id="UP001419910"/>
    </source>
</evidence>
<evidence type="ECO:0000313" key="1">
    <source>
        <dbReference type="EMBL" id="MEN2789459.1"/>
    </source>
</evidence>
<name>A0ABU9Y102_9SPHN</name>
<dbReference type="EMBL" id="JBDIME010000004">
    <property type="protein sequence ID" value="MEN2789459.1"/>
    <property type="molecule type" value="Genomic_DNA"/>
</dbReference>
<dbReference type="RefSeq" id="WP_343887241.1">
    <property type="nucleotide sequence ID" value="NZ_BAAAEH010000002.1"/>
</dbReference>
<dbReference type="InterPro" id="IPR046662">
    <property type="entry name" value="DUF6771"/>
</dbReference>
<reference evidence="1 2" key="1">
    <citation type="submission" date="2024-05" db="EMBL/GenBank/DDBJ databases">
        <authorList>
            <person name="Liu Q."/>
            <person name="Xin Y.-H."/>
        </authorList>
    </citation>
    <scope>NUCLEOTIDE SEQUENCE [LARGE SCALE GENOMIC DNA]</scope>
    <source>
        <strain evidence="1 2">CGMCC 1.10181</strain>
    </source>
</reference>
<dbReference type="Pfam" id="PF20561">
    <property type="entry name" value="DUF6771"/>
    <property type="match status" value="1"/>
</dbReference>